<accession>A0A382Z2L5</accession>
<sequence length="131" mass="15454">MLLKIKKSFTLVSIIISLICFSLSIWQIKRLKWKEDLISNIEKAYNSDSININMLNGDLKNFKFKNVYLEGIFINEKSMFLGPRVNKNQVGYYLITPFLLKDGRYILTNRGWLKEIIKIKEQKKEYLITGI</sequence>
<dbReference type="EMBL" id="UINC01180534">
    <property type="protein sequence ID" value="SVD89777.1"/>
    <property type="molecule type" value="Genomic_DNA"/>
</dbReference>
<keyword evidence="3 5" id="KW-1133">Transmembrane helix</keyword>
<feature type="transmembrane region" description="Helical" evidence="5">
    <location>
        <begin position="9"/>
        <end position="28"/>
    </location>
</feature>
<evidence type="ECO:0000256" key="2">
    <source>
        <dbReference type="ARBA" id="ARBA00022692"/>
    </source>
</evidence>
<evidence type="ECO:0008006" key="7">
    <source>
        <dbReference type="Google" id="ProtNLM"/>
    </source>
</evidence>
<evidence type="ECO:0000256" key="3">
    <source>
        <dbReference type="ARBA" id="ARBA00022989"/>
    </source>
</evidence>
<dbReference type="InterPro" id="IPR002994">
    <property type="entry name" value="Surf1/Shy1"/>
</dbReference>
<proteinExistence type="predicted"/>
<keyword evidence="2 5" id="KW-0812">Transmembrane</keyword>
<organism evidence="6">
    <name type="scientific">marine metagenome</name>
    <dbReference type="NCBI Taxonomy" id="408172"/>
    <lineage>
        <taxon>unclassified sequences</taxon>
        <taxon>metagenomes</taxon>
        <taxon>ecological metagenomes</taxon>
    </lineage>
</organism>
<reference evidence="6" key="1">
    <citation type="submission" date="2018-05" db="EMBL/GenBank/DDBJ databases">
        <authorList>
            <person name="Lanie J.A."/>
            <person name="Ng W.-L."/>
            <person name="Kazmierczak K.M."/>
            <person name="Andrzejewski T.M."/>
            <person name="Davidsen T.M."/>
            <person name="Wayne K.J."/>
            <person name="Tettelin H."/>
            <person name="Glass J.I."/>
            <person name="Rusch D."/>
            <person name="Podicherti R."/>
            <person name="Tsui H.-C.T."/>
            <person name="Winkler M.E."/>
        </authorList>
    </citation>
    <scope>NUCLEOTIDE SEQUENCE</scope>
</reference>
<dbReference type="AlphaFoldDB" id="A0A382Z2L5"/>
<dbReference type="GO" id="GO:0016020">
    <property type="term" value="C:membrane"/>
    <property type="evidence" value="ECO:0007669"/>
    <property type="project" value="UniProtKB-SubCell"/>
</dbReference>
<comment type="subcellular location">
    <subcellularLocation>
        <location evidence="1">Membrane</location>
    </subcellularLocation>
</comment>
<feature type="non-terminal residue" evidence="6">
    <location>
        <position position="131"/>
    </location>
</feature>
<dbReference type="PANTHER" id="PTHR23427">
    <property type="entry name" value="SURFEIT LOCUS PROTEIN"/>
    <property type="match status" value="1"/>
</dbReference>
<keyword evidence="4 5" id="KW-0472">Membrane</keyword>
<dbReference type="CDD" id="cd06662">
    <property type="entry name" value="SURF1"/>
    <property type="match status" value="1"/>
</dbReference>
<dbReference type="PANTHER" id="PTHR23427:SF2">
    <property type="entry name" value="SURFEIT LOCUS PROTEIN 1"/>
    <property type="match status" value="1"/>
</dbReference>
<evidence type="ECO:0000313" key="6">
    <source>
        <dbReference type="EMBL" id="SVD89777.1"/>
    </source>
</evidence>
<dbReference type="InterPro" id="IPR045214">
    <property type="entry name" value="Surf1/Surf4"/>
</dbReference>
<evidence type="ECO:0000256" key="1">
    <source>
        <dbReference type="ARBA" id="ARBA00004370"/>
    </source>
</evidence>
<evidence type="ECO:0000256" key="4">
    <source>
        <dbReference type="ARBA" id="ARBA00023136"/>
    </source>
</evidence>
<protein>
    <recommendedName>
        <fullName evidence="7">SURF1-like protein</fullName>
    </recommendedName>
</protein>
<name>A0A382Z2L5_9ZZZZ</name>
<evidence type="ECO:0000256" key="5">
    <source>
        <dbReference type="SAM" id="Phobius"/>
    </source>
</evidence>
<dbReference type="Pfam" id="PF02104">
    <property type="entry name" value="SURF1"/>
    <property type="match status" value="1"/>
</dbReference>
<gene>
    <name evidence="6" type="ORF">METZ01_LOCUS442631</name>
</gene>
<dbReference type="PROSITE" id="PS50895">
    <property type="entry name" value="SURF1"/>
    <property type="match status" value="1"/>
</dbReference>